<feature type="region of interest" description="Disordered" evidence="1">
    <location>
        <begin position="411"/>
        <end position="433"/>
    </location>
</feature>
<comment type="caution">
    <text evidence="2">The sequence shown here is derived from an EMBL/GenBank/DDBJ whole genome shotgun (WGS) entry which is preliminary data.</text>
</comment>
<sequence>MSPDRHDPPTSTETRDTPKSTETHDTPKSTKTHDAHKSTETHDAHKSTEPQQANRSNEIHYPLKSGKIHRTRENVETHETHISAQTRVEYKNTDVYNSNHSRTSTEALEAHKSTANPFSHKVDKPFSPHETTQTRERRMSSVTPETANFTHMSTETHDAYKFSVTYDCHKSSRKYTDAHDTYKSVHLSTEIHEPLQSGHKSTETHNTNKSSKTPGTTKSAETLDSYKSAEAHDSHRSTHTHDSHKSPQTRESRRATEIHDTDKPTQIQDTFNSTVTNDTDKSVHKSIQKSTETHHYHKSIESHGTHKSTHKFNNTHNPTETHDAHKSTLTRDSPYDSHKSAETHDAYQSTVTYDSYFSTVIHHSDKSKYSTESQMFTEAPESHKSSDAHGSHKPLRTYDDETSTAIHNTHKFTEIHSSHKFSKTHDDEESTKMHDLPIPYNETHNFGKPTVTHDTHKLSQTQESHKYHRATHDSSKPSEIRETKMTTLARASYSSIEGQESKTFTDMHVTYQSTTEHTQTQTVSHYVPKPSEHVVEYETVTIESHLVRSNTVVTVVPTEDVRTVTFSNVKVITTQSKFVGAVSPTLRVKIVTNSNDHVDTFNDANSRYLHKNTDHAVKYETVTINAHEDRSTASDVEVIAVTKVNKATVTDIHSKDIPSYTDTVNYETVTIDQETTTPTVFIIIFPTVSQANVVAVTEIHNHAIPQYTESVTYKSVTIDQKAAASLAGVTASATDSVKTITVYKVDAATVTVHSRDNPEYTENAQYVTVTVKQKMETSPAIVTVSPIHHAKKITVSKNDEITVTGTISHVLPKYTDDGVKYETVTIKRSSPTVLTVLHTKPVKIVTFSNVKEVTVSETISDAMHKYTDKVAKYETVTMDRHSVSSPTIVTVFAPETDKTIKLSTANEIPATVTESLAPADSATIVRYETVTVERQPETSLTVTALPTNYANEKTVSIMKQVTANEVASDVLSRYTDDACVSATVSPITVTPLPVTVTVTLIDITTTSTINIASKAMTPSPSGAICKNGTFQCADPGVSPEFTLCTNGKTQGYRCSPGTVCITSGNQVVCVWPSKKYIRLIFK</sequence>
<feature type="compositionally biased region" description="Basic and acidic residues" evidence="1">
    <location>
        <begin position="333"/>
        <end position="344"/>
    </location>
</feature>
<feature type="compositionally biased region" description="Basic and acidic residues" evidence="1">
    <location>
        <begin position="470"/>
        <end position="479"/>
    </location>
</feature>
<feature type="compositionally biased region" description="Basic and acidic residues" evidence="1">
    <location>
        <begin position="1"/>
        <end position="48"/>
    </location>
</feature>
<evidence type="ECO:0008006" key="4">
    <source>
        <dbReference type="Google" id="ProtNLM"/>
    </source>
</evidence>
<keyword evidence="3" id="KW-1185">Reference proteome</keyword>
<evidence type="ECO:0000313" key="2">
    <source>
        <dbReference type="EMBL" id="KAK9679742.1"/>
    </source>
</evidence>
<feature type="compositionally biased region" description="Polar residues" evidence="1">
    <location>
        <begin position="204"/>
        <end position="222"/>
    </location>
</feature>
<dbReference type="Proteomes" id="UP001479436">
    <property type="component" value="Unassembled WGS sequence"/>
</dbReference>
<feature type="region of interest" description="Disordered" evidence="1">
    <location>
        <begin position="1"/>
        <end position="71"/>
    </location>
</feature>
<feature type="compositionally biased region" description="Basic and acidic residues" evidence="1">
    <location>
        <begin position="120"/>
        <end position="139"/>
    </location>
</feature>
<feature type="region of interest" description="Disordered" evidence="1">
    <location>
        <begin position="191"/>
        <end position="344"/>
    </location>
</feature>
<gene>
    <name evidence="2" type="ORF">K7432_016173</name>
</gene>
<evidence type="ECO:0000256" key="1">
    <source>
        <dbReference type="SAM" id="MobiDB-lite"/>
    </source>
</evidence>
<feature type="compositionally biased region" description="Basic and acidic residues" evidence="1">
    <location>
        <begin position="380"/>
        <end position="390"/>
    </location>
</feature>
<feature type="compositionally biased region" description="Polar residues" evidence="1">
    <location>
        <begin position="264"/>
        <end position="277"/>
    </location>
</feature>
<evidence type="ECO:0000313" key="3">
    <source>
        <dbReference type="Proteomes" id="UP001479436"/>
    </source>
</evidence>
<protein>
    <recommendedName>
        <fullName evidence="4">Zonadhesin</fullName>
    </recommendedName>
</protein>
<feature type="compositionally biased region" description="Basic and acidic residues" evidence="1">
    <location>
        <begin position="227"/>
        <end position="263"/>
    </location>
</feature>
<feature type="region of interest" description="Disordered" evidence="1">
    <location>
        <begin position="115"/>
        <end position="143"/>
    </location>
</feature>
<organism evidence="2 3">
    <name type="scientific">Basidiobolus ranarum</name>
    <dbReference type="NCBI Taxonomy" id="34480"/>
    <lineage>
        <taxon>Eukaryota</taxon>
        <taxon>Fungi</taxon>
        <taxon>Fungi incertae sedis</taxon>
        <taxon>Zoopagomycota</taxon>
        <taxon>Entomophthoromycotina</taxon>
        <taxon>Basidiobolomycetes</taxon>
        <taxon>Basidiobolales</taxon>
        <taxon>Basidiobolaceae</taxon>
        <taxon>Basidiobolus</taxon>
    </lineage>
</organism>
<feature type="region of interest" description="Disordered" evidence="1">
    <location>
        <begin position="460"/>
        <end position="479"/>
    </location>
</feature>
<name>A0ABR2VN29_9FUNG</name>
<dbReference type="EMBL" id="JASJQH010009399">
    <property type="protein sequence ID" value="KAK9679742.1"/>
    <property type="molecule type" value="Genomic_DNA"/>
</dbReference>
<accession>A0ABR2VN29</accession>
<feature type="compositionally biased region" description="Basic and acidic residues" evidence="1">
    <location>
        <begin position="291"/>
        <end position="304"/>
    </location>
</feature>
<feature type="region of interest" description="Disordered" evidence="1">
    <location>
        <begin position="371"/>
        <end position="397"/>
    </location>
</feature>
<proteinExistence type="predicted"/>
<reference evidence="2 3" key="1">
    <citation type="submission" date="2023-04" db="EMBL/GenBank/DDBJ databases">
        <title>Genome of Basidiobolus ranarum AG-B5.</title>
        <authorList>
            <person name="Stajich J.E."/>
            <person name="Carter-House D."/>
            <person name="Gryganskyi A."/>
        </authorList>
    </citation>
    <scope>NUCLEOTIDE SEQUENCE [LARGE SCALE GENOMIC DNA]</scope>
    <source>
        <strain evidence="2 3">AG-B5</strain>
    </source>
</reference>